<dbReference type="AlphaFoldDB" id="Q175E5"/>
<dbReference type="OMA" id="IHTNMIS"/>
<sequence>MAGLFPKLCIPPDEPVPDKCYCCVSGQRSCPGIEMESYVSNITRHWKPMDTCRNIHTNMISEPVQDGSEPNMIDMPAMDDHESTNLIDTELKAKVTPRPGGSTNSQGGNRPTSGRSSGSSEHGSVLRTIMASAMLAATSSIVNRLI</sequence>
<accession>Q175E5</accession>
<feature type="compositionally biased region" description="Low complexity" evidence="1">
    <location>
        <begin position="107"/>
        <end position="123"/>
    </location>
</feature>
<reference evidence="2" key="1">
    <citation type="submission" date="2005-10" db="EMBL/GenBank/DDBJ databases">
        <authorList>
            <person name="Loftus B.J."/>
            <person name="Nene V.M."/>
            <person name="Hannick L.I."/>
            <person name="Bidwell S."/>
            <person name="Haas B."/>
            <person name="Amedeo P."/>
            <person name="Orvis J."/>
            <person name="Wortman J.R."/>
            <person name="White O.R."/>
            <person name="Salzberg S."/>
            <person name="Shumway M."/>
            <person name="Koo H."/>
            <person name="Zhao Y."/>
            <person name="Holmes M."/>
            <person name="Miller J."/>
            <person name="Schatz M."/>
            <person name="Pop M."/>
            <person name="Pai G."/>
            <person name="Utterback T."/>
            <person name="Rogers Y.-H."/>
            <person name="Kravitz S."/>
            <person name="Fraser C.M."/>
        </authorList>
    </citation>
    <scope>NUCLEOTIDE SEQUENCE</scope>
    <source>
        <strain evidence="2">Liverpool</strain>
    </source>
</reference>
<evidence type="ECO:0000313" key="2">
    <source>
        <dbReference type="EMBL" id="EAT41676.1"/>
    </source>
</evidence>
<dbReference type="HOGENOM" id="CLU_1778974_0_0_1"/>
<reference evidence="2" key="3">
    <citation type="submission" date="2012-09" db="EMBL/GenBank/DDBJ databases">
        <authorList>
            <consortium name="VectorBase"/>
        </authorList>
    </citation>
    <scope>NUCLEOTIDE SEQUENCE</scope>
    <source>
        <strain evidence="2">Liverpool</strain>
    </source>
</reference>
<protein>
    <submittedName>
        <fullName evidence="2">AAEL006695-PA</fullName>
    </submittedName>
</protein>
<evidence type="ECO:0000256" key="1">
    <source>
        <dbReference type="SAM" id="MobiDB-lite"/>
    </source>
</evidence>
<reference evidence="2" key="2">
    <citation type="journal article" date="2007" name="Science">
        <title>Genome sequence of Aedes aegypti, a major arbovirus vector.</title>
        <authorList>
            <person name="Nene V."/>
            <person name="Wortman J.R."/>
            <person name="Lawson D."/>
            <person name="Haas B."/>
            <person name="Kodira C."/>
            <person name="Tu Z.J."/>
            <person name="Loftus B."/>
            <person name="Xi Z."/>
            <person name="Megy K."/>
            <person name="Grabherr M."/>
            <person name="Ren Q."/>
            <person name="Zdobnov E.M."/>
            <person name="Lobo N.F."/>
            <person name="Campbell K.S."/>
            <person name="Brown S.E."/>
            <person name="Bonaldo M.F."/>
            <person name="Zhu J."/>
            <person name="Sinkins S.P."/>
            <person name="Hogenkamp D.G."/>
            <person name="Amedeo P."/>
            <person name="Arensburger P."/>
            <person name="Atkinson P.W."/>
            <person name="Bidwell S."/>
            <person name="Biedler J."/>
            <person name="Birney E."/>
            <person name="Bruggner R.V."/>
            <person name="Costas J."/>
            <person name="Coy M.R."/>
            <person name="Crabtree J."/>
            <person name="Crawford M."/>
            <person name="Debruyn B."/>
            <person name="Decaprio D."/>
            <person name="Eiglmeier K."/>
            <person name="Eisenstadt E."/>
            <person name="El-Dorry H."/>
            <person name="Gelbart W.M."/>
            <person name="Gomes S.L."/>
            <person name="Hammond M."/>
            <person name="Hannick L.I."/>
            <person name="Hogan J.R."/>
            <person name="Holmes M.H."/>
            <person name="Jaffe D."/>
            <person name="Johnston J.S."/>
            <person name="Kennedy R.C."/>
            <person name="Koo H."/>
            <person name="Kravitz S."/>
            <person name="Kriventseva E.V."/>
            <person name="Kulp D."/>
            <person name="Labutti K."/>
            <person name="Lee E."/>
            <person name="Li S."/>
            <person name="Lovin D.D."/>
            <person name="Mao C."/>
            <person name="Mauceli E."/>
            <person name="Menck C.F."/>
            <person name="Miller J.R."/>
            <person name="Montgomery P."/>
            <person name="Mori A."/>
            <person name="Nascimento A.L."/>
            <person name="Naveira H.F."/>
            <person name="Nusbaum C."/>
            <person name="O'leary S."/>
            <person name="Orvis J."/>
            <person name="Pertea M."/>
            <person name="Quesneville H."/>
            <person name="Reidenbach K.R."/>
            <person name="Rogers Y.H."/>
            <person name="Roth C.W."/>
            <person name="Schneider J.R."/>
            <person name="Schatz M."/>
            <person name="Shumway M."/>
            <person name="Stanke M."/>
            <person name="Stinson E.O."/>
            <person name="Tubio J.M."/>
            <person name="Vanzee J.P."/>
            <person name="Verjovski-Almeida S."/>
            <person name="Werner D."/>
            <person name="White O."/>
            <person name="Wyder S."/>
            <person name="Zeng Q."/>
            <person name="Zhao Q."/>
            <person name="Zhao Y."/>
            <person name="Hill C.A."/>
            <person name="Raikhel A.S."/>
            <person name="Soares M.B."/>
            <person name="Knudson D.L."/>
            <person name="Lee N.H."/>
            <person name="Galagan J."/>
            <person name="Salzberg S.L."/>
            <person name="Paulsen I.T."/>
            <person name="Dimopoulos G."/>
            <person name="Collins F.H."/>
            <person name="Birren B."/>
            <person name="Fraser-Liggett C.M."/>
            <person name="Severson D.W."/>
        </authorList>
    </citation>
    <scope>NUCLEOTIDE SEQUENCE [LARGE SCALE GENOMIC DNA]</scope>
    <source>
        <strain evidence="2">Liverpool</strain>
    </source>
</reference>
<organism evidence="2 3">
    <name type="scientific">Aedes aegypti</name>
    <name type="common">Yellowfever mosquito</name>
    <name type="synonym">Culex aegypti</name>
    <dbReference type="NCBI Taxonomy" id="7159"/>
    <lineage>
        <taxon>Eukaryota</taxon>
        <taxon>Metazoa</taxon>
        <taxon>Ecdysozoa</taxon>
        <taxon>Arthropoda</taxon>
        <taxon>Hexapoda</taxon>
        <taxon>Insecta</taxon>
        <taxon>Pterygota</taxon>
        <taxon>Neoptera</taxon>
        <taxon>Endopterygota</taxon>
        <taxon>Diptera</taxon>
        <taxon>Nematocera</taxon>
        <taxon>Culicoidea</taxon>
        <taxon>Culicidae</taxon>
        <taxon>Culicinae</taxon>
        <taxon>Aedini</taxon>
        <taxon>Aedes</taxon>
        <taxon>Stegomyia</taxon>
    </lineage>
</organism>
<name>Q175E5_AEDAE</name>
<proteinExistence type="predicted"/>
<dbReference type="eggNOG" id="ENOG502TB2X">
    <property type="taxonomic scope" value="Eukaryota"/>
</dbReference>
<dbReference type="PaxDb" id="7159-AAEL006695-PA"/>
<gene>
    <name evidence="2" type="ORF">AaeL_AAEL006695</name>
</gene>
<evidence type="ECO:0000313" key="3">
    <source>
        <dbReference type="Proteomes" id="UP000682892"/>
    </source>
</evidence>
<dbReference type="Proteomes" id="UP000682892">
    <property type="component" value="Chromosome 3"/>
</dbReference>
<dbReference type="VEuPathDB" id="VectorBase:AAEL011332"/>
<feature type="region of interest" description="Disordered" evidence="1">
    <location>
        <begin position="91"/>
        <end position="123"/>
    </location>
</feature>
<dbReference type="EMBL" id="CH477402">
    <property type="protein sequence ID" value="EAT41676.1"/>
    <property type="molecule type" value="Genomic_DNA"/>
</dbReference>